<accession>A0A852T5D9</accession>
<keyword evidence="1" id="KW-0812">Transmembrane</keyword>
<comment type="caution">
    <text evidence="2">The sequence shown here is derived from an EMBL/GenBank/DDBJ whole genome shotgun (WGS) entry which is preliminary data.</text>
</comment>
<name>A0A852T5D9_9MICO</name>
<organism evidence="2 3">
    <name type="scientific">Leifsonia soli</name>
    <dbReference type="NCBI Taxonomy" id="582665"/>
    <lineage>
        <taxon>Bacteria</taxon>
        <taxon>Bacillati</taxon>
        <taxon>Actinomycetota</taxon>
        <taxon>Actinomycetes</taxon>
        <taxon>Micrococcales</taxon>
        <taxon>Microbacteriaceae</taxon>
        <taxon>Leifsonia</taxon>
    </lineage>
</organism>
<dbReference type="RefSeq" id="WP_179457544.1">
    <property type="nucleotide sequence ID" value="NZ_BAAAPX010000001.1"/>
</dbReference>
<gene>
    <name evidence="2" type="ORF">BJ963_003229</name>
</gene>
<keyword evidence="1" id="KW-1133">Transmembrane helix</keyword>
<evidence type="ECO:0000256" key="1">
    <source>
        <dbReference type="SAM" id="Phobius"/>
    </source>
</evidence>
<keyword evidence="1" id="KW-0472">Membrane</keyword>
<reference evidence="2 3" key="1">
    <citation type="submission" date="2020-07" db="EMBL/GenBank/DDBJ databases">
        <title>Sequencing the genomes of 1000 actinobacteria strains.</title>
        <authorList>
            <person name="Klenk H.-P."/>
        </authorList>
    </citation>
    <scope>NUCLEOTIDE SEQUENCE [LARGE SCALE GENOMIC DNA]</scope>
    <source>
        <strain evidence="2 3">DSM 23871</strain>
    </source>
</reference>
<protein>
    <submittedName>
        <fullName evidence="2">Uncharacterized protein</fullName>
    </submittedName>
</protein>
<sequence length="80" mass="8823">MTTGSDHLTWEPEPGLRFALTTVRHDRTIIAAAQALAPFEQRTDRIGLLLFAGWVLTILALTCGAVLHVVLGRRFTRQGP</sequence>
<dbReference type="EMBL" id="JACCBJ010000001">
    <property type="protein sequence ID" value="NYD75710.1"/>
    <property type="molecule type" value="Genomic_DNA"/>
</dbReference>
<dbReference type="Proteomes" id="UP000589620">
    <property type="component" value="Unassembled WGS sequence"/>
</dbReference>
<keyword evidence="3" id="KW-1185">Reference proteome</keyword>
<evidence type="ECO:0000313" key="2">
    <source>
        <dbReference type="EMBL" id="NYD75710.1"/>
    </source>
</evidence>
<proteinExistence type="predicted"/>
<evidence type="ECO:0000313" key="3">
    <source>
        <dbReference type="Proteomes" id="UP000589620"/>
    </source>
</evidence>
<dbReference type="AlphaFoldDB" id="A0A852T5D9"/>
<feature type="transmembrane region" description="Helical" evidence="1">
    <location>
        <begin position="46"/>
        <end position="71"/>
    </location>
</feature>